<dbReference type="InterPro" id="IPR036890">
    <property type="entry name" value="HATPase_C_sf"/>
</dbReference>
<keyword evidence="5" id="KW-0997">Cell inner membrane</keyword>
<evidence type="ECO:0000256" key="12">
    <source>
        <dbReference type="ARBA" id="ARBA00023012"/>
    </source>
</evidence>
<keyword evidence="4" id="KW-1003">Cell membrane</keyword>
<dbReference type="CDD" id="cd00082">
    <property type="entry name" value="HisKA"/>
    <property type="match status" value="1"/>
</dbReference>
<keyword evidence="7" id="KW-0808">Transferase</keyword>
<keyword evidence="12" id="KW-0902">Two-component regulatory system</keyword>
<feature type="transmembrane region" description="Helical" evidence="17">
    <location>
        <begin position="86"/>
        <end position="107"/>
    </location>
</feature>
<evidence type="ECO:0000256" key="2">
    <source>
        <dbReference type="ARBA" id="ARBA00004429"/>
    </source>
</evidence>
<feature type="region of interest" description="Disordered" evidence="16">
    <location>
        <begin position="1"/>
        <end position="27"/>
    </location>
</feature>
<evidence type="ECO:0000313" key="23">
    <source>
        <dbReference type="EMBL" id="GGO08229.1"/>
    </source>
</evidence>
<keyword evidence="24" id="KW-1185">Reference proteome</keyword>
<evidence type="ECO:0000256" key="17">
    <source>
        <dbReference type="SAM" id="Phobius"/>
    </source>
</evidence>
<evidence type="ECO:0000256" key="8">
    <source>
        <dbReference type="ARBA" id="ARBA00022692"/>
    </source>
</evidence>
<dbReference type="SUPFAM" id="SSF55785">
    <property type="entry name" value="PYP-like sensor domain (PAS domain)"/>
    <property type="match status" value="1"/>
</dbReference>
<dbReference type="PROSITE" id="PS50109">
    <property type="entry name" value="HIS_KIN"/>
    <property type="match status" value="1"/>
</dbReference>
<feature type="domain" description="PAC" evidence="21">
    <location>
        <begin position="446"/>
        <end position="496"/>
    </location>
</feature>
<feature type="transmembrane region" description="Helical" evidence="17">
    <location>
        <begin position="172"/>
        <end position="190"/>
    </location>
</feature>
<dbReference type="CDD" id="cd16922">
    <property type="entry name" value="HATPase_EvgS-ArcB-TorS-like"/>
    <property type="match status" value="1"/>
</dbReference>
<dbReference type="InterPro" id="IPR000014">
    <property type="entry name" value="PAS"/>
</dbReference>
<dbReference type="PRINTS" id="PR00344">
    <property type="entry name" value="BCTRLSENSOR"/>
</dbReference>
<dbReference type="PROSITE" id="PS50110">
    <property type="entry name" value="RESPONSE_REGULATORY"/>
    <property type="match status" value="1"/>
</dbReference>
<keyword evidence="10" id="KW-0547">Nucleotide-binding</keyword>
<proteinExistence type="predicted"/>
<dbReference type="Pfam" id="PF02518">
    <property type="entry name" value="HATPase_c"/>
    <property type="match status" value="1"/>
</dbReference>
<dbReference type="SUPFAM" id="SSF47384">
    <property type="entry name" value="Homodimeric domain of signal transducing histidine kinase"/>
    <property type="match status" value="1"/>
</dbReference>
<dbReference type="PROSITE" id="PS50113">
    <property type="entry name" value="PAC"/>
    <property type="match status" value="1"/>
</dbReference>
<evidence type="ECO:0000313" key="24">
    <source>
        <dbReference type="Proteomes" id="UP000602381"/>
    </source>
</evidence>
<evidence type="ECO:0000256" key="5">
    <source>
        <dbReference type="ARBA" id="ARBA00022519"/>
    </source>
</evidence>
<keyword evidence="6 15" id="KW-0597">Phosphoprotein</keyword>
<evidence type="ECO:0000256" key="14">
    <source>
        <dbReference type="PROSITE-ProRule" id="PRU00110"/>
    </source>
</evidence>
<dbReference type="NCBIfam" id="TIGR00229">
    <property type="entry name" value="sensory_box"/>
    <property type="match status" value="1"/>
</dbReference>
<evidence type="ECO:0000256" key="13">
    <source>
        <dbReference type="ARBA" id="ARBA00023136"/>
    </source>
</evidence>
<evidence type="ECO:0000256" key="16">
    <source>
        <dbReference type="SAM" id="MobiDB-lite"/>
    </source>
</evidence>
<dbReference type="PROSITE" id="PS50894">
    <property type="entry name" value="HPT"/>
    <property type="match status" value="1"/>
</dbReference>
<evidence type="ECO:0000256" key="4">
    <source>
        <dbReference type="ARBA" id="ARBA00022475"/>
    </source>
</evidence>
<dbReference type="InterPro" id="IPR008207">
    <property type="entry name" value="Sig_transdc_His_kin_Hpt_dom"/>
</dbReference>
<dbReference type="Gene3D" id="3.40.50.2300">
    <property type="match status" value="1"/>
</dbReference>
<evidence type="ECO:0000259" key="20">
    <source>
        <dbReference type="PROSITE" id="PS50112"/>
    </source>
</evidence>
<dbReference type="CDD" id="cd17546">
    <property type="entry name" value="REC_hyHK_CKI1_RcsC-like"/>
    <property type="match status" value="1"/>
</dbReference>
<dbReference type="InterPro" id="IPR001789">
    <property type="entry name" value="Sig_transdc_resp-reg_receiver"/>
</dbReference>
<evidence type="ECO:0000256" key="7">
    <source>
        <dbReference type="ARBA" id="ARBA00022679"/>
    </source>
</evidence>
<comment type="subcellular location">
    <subcellularLocation>
        <location evidence="2">Cell inner membrane</location>
        <topology evidence="2">Multi-pass membrane protein</topology>
    </subcellularLocation>
</comment>
<evidence type="ECO:0000259" key="18">
    <source>
        <dbReference type="PROSITE" id="PS50109"/>
    </source>
</evidence>
<feature type="domain" description="Histidine kinase" evidence="18">
    <location>
        <begin position="514"/>
        <end position="735"/>
    </location>
</feature>
<keyword evidence="9" id="KW-0418">Kinase</keyword>
<dbReference type="SMART" id="SM00387">
    <property type="entry name" value="HATPase_c"/>
    <property type="match status" value="1"/>
</dbReference>
<organism evidence="23 24">
    <name type="scientific">Iodidimonas muriae</name>
    <dbReference type="NCBI Taxonomy" id="261467"/>
    <lineage>
        <taxon>Bacteria</taxon>
        <taxon>Pseudomonadati</taxon>
        <taxon>Pseudomonadota</taxon>
        <taxon>Alphaproteobacteria</taxon>
        <taxon>Iodidimonadales</taxon>
        <taxon>Iodidimonadaceae</taxon>
        <taxon>Iodidimonas</taxon>
    </lineage>
</organism>
<dbReference type="Pfam" id="PF01627">
    <property type="entry name" value="Hpt"/>
    <property type="match status" value="1"/>
</dbReference>
<dbReference type="SMART" id="SM00448">
    <property type="entry name" value="REC"/>
    <property type="match status" value="1"/>
</dbReference>
<dbReference type="InterPro" id="IPR035965">
    <property type="entry name" value="PAS-like_dom_sf"/>
</dbReference>
<dbReference type="Pfam" id="PF00072">
    <property type="entry name" value="Response_reg"/>
    <property type="match status" value="1"/>
</dbReference>
<keyword evidence="11 17" id="KW-1133">Transmembrane helix</keyword>
<evidence type="ECO:0000256" key="6">
    <source>
        <dbReference type="ARBA" id="ARBA00022553"/>
    </source>
</evidence>
<dbReference type="Gene3D" id="3.30.450.20">
    <property type="entry name" value="PAS domain"/>
    <property type="match status" value="1"/>
</dbReference>
<dbReference type="SUPFAM" id="SSF47226">
    <property type="entry name" value="Histidine-containing phosphotransfer domain, HPT domain"/>
    <property type="match status" value="1"/>
</dbReference>
<dbReference type="PANTHER" id="PTHR43047:SF64">
    <property type="entry name" value="HISTIDINE KINASE CONTAINING CHEY-HOMOLOGOUS RECEIVER DOMAIN AND PAS DOMAIN-RELATED"/>
    <property type="match status" value="1"/>
</dbReference>
<dbReference type="SMART" id="SM00091">
    <property type="entry name" value="PAS"/>
    <property type="match status" value="1"/>
</dbReference>
<accession>A0ABQ2LAA4</accession>
<dbReference type="RefSeq" id="WP_188873518.1">
    <property type="nucleotide sequence ID" value="NZ_BMOV01000002.1"/>
</dbReference>
<dbReference type="InterPro" id="IPR013767">
    <property type="entry name" value="PAS_fold"/>
</dbReference>
<dbReference type="EMBL" id="BMOV01000002">
    <property type="protein sequence ID" value="GGO08229.1"/>
    <property type="molecule type" value="Genomic_DNA"/>
</dbReference>
<feature type="transmembrane region" description="Helical" evidence="17">
    <location>
        <begin position="61"/>
        <end position="80"/>
    </location>
</feature>
<evidence type="ECO:0000256" key="9">
    <source>
        <dbReference type="ARBA" id="ARBA00022777"/>
    </source>
</evidence>
<evidence type="ECO:0000259" key="19">
    <source>
        <dbReference type="PROSITE" id="PS50110"/>
    </source>
</evidence>
<dbReference type="InterPro" id="IPR005467">
    <property type="entry name" value="His_kinase_dom"/>
</dbReference>
<keyword evidence="8 17" id="KW-0812">Transmembrane</keyword>
<evidence type="ECO:0000256" key="3">
    <source>
        <dbReference type="ARBA" id="ARBA00012438"/>
    </source>
</evidence>
<protein>
    <recommendedName>
        <fullName evidence="3">histidine kinase</fullName>
        <ecNumber evidence="3">2.7.13.3</ecNumber>
    </recommendedName>
</protein>
<dbReference type="SUPFAM" id="SSF52172">
    <property type="entry name" value="CheY-like"/>
    <property type="match status" value="1"/>
</dbReference>
<dbReference type="CDD" id="cd00130">
    <property type="entry name" value="PAS"/>
    <property type="match status" value="1"/>
</dbReference>
<gene>
    <name evidence="23" type="ORF">GCM10007972_08400</name>
</gene>
<comment type="catalytic activity">
    <reaction evidence="1">
        <text>ATP + protein L-histidine = ADP + protein N-phospho-L-histidine.</text>
        <dbReference type="EC" id="2.7.13.3"/>
    </reaction>
</comment>
<dbReference type="InterPro" id="IPR000700">
    <property type="entry name" value="PAS-assoc_C"/>
</dbReference>
<keyword evidence="10" id="KW-0067">ATP-binding</keyword>
<dbReference type="InterPro" id="IPR003594">
    <property type="entry name" value="HATPase_dom"/>
</dbReference>
<evidence type="ECO:0000256" key="15">
    <source>
        <dbReference type="PROSITE-ProRule" id="PRU00169"/>
    </source>
</evidence>
<sequence>MSHSDRLHQTSDAAPHDPLTDTSGGMRTDLPLSILPDRLDEDAHYSILEEKIGMAAKGLRWGSLIHVVLALILYGVFAQYNPIENFGYWALGLTAAALIRSLACWWYCATKPDIRIGQIIHIVSGLLVGTIWGLLPVLFFSDSSLQQQVLMSFALGGISVGALVVSGYYPPSFYALCLPSLVPLIVMIFAQNSVQYTGMGLMLIVFLATILILGTSFGRTLANLLELQISRTNLLTRLQENSEILSAALKAGHDTFAMFDENDRLVIWNRSFAENISPLAGPLKVGITFSHLIKVGAQTRGIAAGKEEDSAWYKHRMELHTQPGSTLETSIGDRWFLVQEVRTPTGHSVVTHTDISAIKQRERQLRDSEAAKAGIVQAALDGVITVDETGTVIDFNDAAATIFGWSPSEVIGRSVLDTVIPDHAKPLFAKGVTEALAGGKRPYVGRRTEITAQRRDGTRFPAELSLVEVHTERGRLFTGFVRDISTRLEAERRLRDARDEAQAASRAKSDFLATISHEIRTPMNGVLGALDLLLEDGLDPNQERLAATARDASQALRVLLDDLLDYSRIEAGKLAISPTSFSPASLIDTCCDIFAAQAQAKGLTFGCSSEGEIPALISGDKSRLRQMLLNLISNAMKFTPQGHVHVLVKRLAGDEGFCILRFEVSDSGIGISPAFGEKIFSKFSQADPANSRRHGGSGLGLAIVKGLVELMGGSVDFESTPGKGSRFWCDLPFLVTQENSAAPSEQDKADSDFIGKPSSSDLAQTKIMVVDDSAANRLVTSEILRRAGALVLEADSGPDALKQLDAGMVDLVLMDISMPGMDGIETTETLRKLGHRTLPVIALTAQAGAEAKSQFQALGFDAFLPKPIDRETLIATAEALIRGRHLPALPQQSPGEETIVEALDQAALDRMGTEVGSDLLQHLINTFVDEAGQRRSAIAEAAKQSDYDSLQINAHALKSAASTFGANRLSAEAAALEHLSQTRDMSAITKAIALLQKEMDSALPQLQAYRAAQIETSHP</sequence>
<dbReference type="EC" id="2.7.13.3" evidence="3"/>
<keyword evidence="13 17" id="KW-0472">Membrane</keyword>
<feature type="modified residue" description="4-aspartylphosphate" evidence="15">
    <location>
        <position position="815"/>
    </location>
</feature>
<comment type="caution">
    <text evidence="23">The sequence shown here is derived from an EMBL/GenBank/DDBJ whole genome shotgun (WGS) entry which is preliminary data.</text>
</comment>
<dbReference type="Pfam" id="PF00512">
    <property type="entry name" value="HisKA"/>
    <property type="match status" value="1"/>
</dbReference>
<evidence type="ECO:0000256" key="11">
    <source>
        <dbReference type="ARBA" id="ARBA00022989"/>
    </source>
</evidence>
<dbReference type="PANTHER" id="PTHR43047">
    <property type="entry name" value="TWO-COMPONENT HISTIDINE PROTEIN KINASE"/>
    <property type="match status" value="1"/>
</dbReference>
<feature type="domain" description="PAS" evidence="20">
    <location>
        <begin position="368"/>
        <end position="439"/>
    </location>
</feature>
<feature type="modified residue" description="Phosphohistidine" evidence="14">
    <location>
        <position position="955"/>
    </location>
</feature>
<dbReference type="InterPro" id="IPR003661">
    <property type="entry name" value="HisK_dim/P_dom"/>
</dbReference>
<dbReference type="Gene3D" id="3.30.565.10">
    <property type="entry name" value="Histidine kinase-like ATPase, C-terminal domain"/>
    <property type="match status" value="1"/>
</dbReference>
<feature type="transmembrane region" description="Helical" evidence="17">
    <location>
        <begin position="119"/>
        <end position="139"/>
    </location>
</feature>
<feature type="transmembrane region" description="Helical" evidence="17">
    <location>
        <begin position="196"/>
        <end position="217"/>
    </location>
</feature>
<dbReference type="Pfam" id="PF00989">
    <property type="entry name" value="PAS"/>
    <property type="match status" value="1"/>
</dbReference>
<feature type="domain" description="HPt" evidence="22">
    <location>
        <begin position="916"/>
        <end position="1009"/>
    </location>
</feature>
<dbReference type="SMART" id="SM00388">
    <property type="entry name" value="HisKA"/>
    <property type="match status" value="1"/>
</dbReference>
<feature type="compositionally biased region" description="Basic and acidic residues" evidence="16">
    <location>
        <begin position="1"/>
        <end position="19"/>
    </location>
</feature>
<evidence type="ECO:0000256" key="1">
    <source>
        <dbReference type="ARBA" id="ARBA00000085"/>
    </source>
</evidence>
<dbReference type="Gene3D" id="1.20.120.160">
    <property type="entry name" value="HPT domain"/>
    <property type="match status" value="1"/>
</dbReference>
<dbReference type="Pfam" id="PF12860">
    <property type="entry name" value="PAS_7"/>
    <property type="match status" value="1"/>
</dbReference>
<dbReference type="Gene3D" id="1.10.287.130">
    <property type="match status" value="1"/>
</dbReference>
<dbReference type="InterPro" id="IPR004358">
    <property type="entry name" value="Sig_transdc_His_kin-like_C"/>
</dbReference>
<evidence type="ECO:0000256" key="10">
    <source>
        <dbReference type="ARBA" id="ARBA00022840"/>
    </source>
</evidence>
<name>A0ABQ2LAA4_9PROT</name>
<dbReference type="PROSITE" id="PS50112">
    <property type="entry name" value="PAS"/>
    <property type="match status" value="1"/>
</dbReference>
<dbReference type="InterPro" id="IPR036097">
    <property type="entry name" value="HisK_dim/P_sf"/>
</dbReference>
<evidence type="ECO:0000259" key="22">
    <source>
        <dbReference type="PROSITE" id="PS50894"/>
    </source>
</evidence>
<dbReference type="InterPro" id="IPR036641">
    <property type="entry name" value="HPT_dom_sf"/>
</dbReference>
<dbReference type="InterPro" id="IPR011006">
    <property type="entry name" value="CheY-like_superfamily"/>
</dbReference>
<feature type="domain" description="Response regulatory" evidence="19">
    <location>
        <begin position="766"/>
        <end position="881"/>
    </location>
</feature>
<dbReference type="Proteomes" id="UP000602381">
    <property type="component" value="Unassembled WGS sequence"/>
</dbReference>
<reference evidence="24" key="1">
    <citation type="journal article" date="2019" name="Int. J. Syst. Evol. Microbiol.">
        <title>The Global Catalogue of Microorganisms (GCM) 10K type strain sequencing project: providing services to taxonomists for standard genome sequencing and annotation.</title>
        <authorList>
            <consortium name="The Broad Institute Genomics Platform"/>
            <consortium name="The Broad Institute Genome Sequencing Center for Infectious Disease"/>
            <person name="Wu L."/>
            <person name="Ma J."/>
        </authorList>
    </citation>
    <scope>NUCLEOTIDE SEQUENCE [LARGE SCALE GENOMIC DNA]</scope>
    <source>
        <strain evidence="24">JCM 17843</strain>
    </source>
</reference>
<dbReference type="SUPFAM" id="SSF55874">
    <property type="entry name" value="ATPase domain of HSP90 chaperone/DNA topoisomerase II/histidine kinase"/>
    <property type="match status" value="1"/>
</dbReference>
<evidence type="ECO:0000259" key="21">
    <source>
        <dbReference type="PROSITE" id="PS50113"/>
    </source>
</evidence>